<dbReference type="InterPro" id="IPR050680">
    <property type="entry name" value="YpeA/RimI_acetyltransf"/>
</dbReference>
<evidence type="ECO:0000313" key="5">
    <source>
        <dbReference type="Proteomes" id="UP000267517"/>
    </source>
</evidence>
<organism evidence="4 5">
    <name type="scientific">Prevotella melaninogenica</name>
    <dbReference type="NCBI Taxonomy" id="28132"/>
    <lineage>
        <taxon>Bacteria</taxon>
        <taxon>Pseudomonadati</taxon>
        <taxon>Bacteroidota</taxon>
        <taxon>Bacteroidia</taxon>
        <taxon>Bacteroidales</taxon>
        <taxon>Prevotellaceae</taxon>
        <taxon>Prevotella</taxon>
    </lineage>
</organism>
<feature type="domain" description="N-acetyltransferase" evidence="3">
    <location>
        <begin position="2"/>
        <end position="189"/>
    </location>
</feature>
<evidence type="ECO:0000256" key="2">
    <source>
        <dbReference type="ARBA" id="ARBA00023315"/>
    </source>
</evidence>
<evidence type="ECO:0000259" key="3">
    <source>
        <dbReference type="PROSITE" id="PS51186"/>
    </source>
</evidence>
<dbReference type="PANTHER" id="PTHR43420">
    <property type="entry name" value="ACETYLTRANSFERASE"/>
    <property type="match status" value="1"/>
</dbReference>
<evidence type="ECO:0000256" key="1">
    <source>
        <dbReference type="ARBA" id="ARBA00022679"/>
    </source>
</evidence>
<evidence type="ECO:0000313" key="4">
    <source>
        <dbReference type="EMBL" id="BBA28692.1"/>
    </source>
</evidence>
<dbReference type="PROSITE" id="PS51186">
    <property type="entry name" value="GNAT"/>
    <property type="match status" value="1"/>
</dbReference>
<dbReference type="Gene3D" id="3.40.630.30">
    <property type="match status" value="1"/>
</dbReference>
<protein>
    <submittedName>
        <fullName evidence="4">N-acetyltransferase</fullName>
    </submittedName>
</protein>
<dbReference type="OrthoDB" id="5319888at2"/>
<dbReference type="InterPro" id="IPR016181">
    <property type="entry name" value="Acyl_CoA_acyltransferase"/>
</dbReference>
<accession>A0A250KGJ6</accession>
<dbReference type="GO" id="GO:0016747">
    <property type="term" value="F:acyltransferase activity, transferring groups other than amino-acyl groups"/>
    <property type="evidence" value="ECO:0007669"/>
    <property type="project" value="InterPro"/>
</dbReference>
<dbReference type="Proteomes" id="UP000267517">
    <property type="component" value="Chromosome I"/>
</dbReference>
<gene>
    <name evidence="4" type="ORF">PMEL1_00596</name>
</gene>
<dbReference type="InterPro" id="IPR000182">
    <property type="entry name" value="GNAT_dom"/>
</dbReference>
<dbReference type="EMBL" id="AP018049">
    <property type="protein sequence ID" value="BBA28692.1"/>
    <property type="molecule type" value="Genomic_DNA"/>
</dbReference>
<keyword evidence="2" id="KW-0012">Acyltransferase</keyword>
<dbReference type="AlphaFoldDB" id="A0A250KGJ6"/>
<reference evidence="4 5" key="1">
    <citation type="submission" date="2017-05" db="EMBL/GenBank/DDBJ databases">
        <title>whole genome sequence of Prevotella melaninogenica GAI 07411.</title>
        <authorList>
            <person name="Kondo Y."/>
            <person name="Hoshino T."/>
        </authorList>
    </citation>
    <scope>NUCLEOTIDE SEQUENCE [LARGE SCALE GENOMIC DNA]</scope>
    <source>
        <strain evidence="4 5">GAI 07411</strain>
    </source>
</reference>
<name>A0A250KGJ6_9BACT</name>
<dbReference type="SUPFAM" id="SSF55729">
    <property type="entry name" value="Acyl-CoA N-acyltransferases (Nat)"/>
    <property type="match status" value="1"/>
</dbReference>
<keyword evidence="1 4" id="KW-0808">Transferase</keyword>
<dbReference type="RefSeq" id="WP_120173892.1">
    <property type="nucleotide sequence ID" value="NZ_AP018049.1"/>
</dbReference>
<sequence length="189" mass="21406">MIRIEDAQKEQATVIAHLIMEAMNHECCQWFAGPNHSLKDFHQLITKLVEREDSQYSYLNTLVAITETNKIAGVCVSYDGAKLKELRKAFVEGALEAFGRDFSDMDDETTAGELYIDSLCVDNSFRGRGLAKQLLEATIEKGRKMNLPTGLLVDTSNPQAERLYHRVGFVYVDDNQWGGHKMKHLQKPL</sequence>
<dbReference type="Pfam" id="PF00583">
    <property type="entry name" value="Acetyltransf_1"/>
    <property type="match status" value="1"/>
</dbReference>
<proteinExistence type="predicted"/>
<dbReference type="CDD" id="cd04301">
    <property type="entry name" value="NAT_SF"/>
    <property type="match status" value="1"/>
</dbReference>